<dbReference type="PANTHER" id="PTHR47588">
    <property type="entry name" value="CHALCONE--FLAVONONE ISOMERASE 3-RELATED"/>
    <property type="match status" value="1"/>
</dbReference>
<dbReference type="PANTHER" id="PTHR47588:SF1">
    <property type="entry name" value="CHALCONE--FLAVANONE ISOMERASE 3-RELATED"/>
    <property type="match status" value="1"/>
</dbReference>
<dbReference type="InterPro" id="IPR016087">
    <property type="entry name" value="Chalcone_isomerase"/>
</dbReference>
<evidence type="ECO:0000313" key="4">
    <source>
        <dbReference type="EMBL" id="ABS58500.1"/>
    </source>
</evidence>
<accession>A7KTI4</accession>
<evidence type="ECO:0000256" key="2">
    <source>
        <dbReference type="RuleBase" id="RU361158"/>
    </source>
</evidence>
<dbReference type="Gene3D" id="3.50.70.10">
    <property type="match status" value="1"/>
</dbReference>
<keyword evidence="4" id="KW-0413">Isomerase</keyword>
<name>A7KTI4_ONCHC</name>
<dbReference type="InterPro" id="IPR044191">
    <property type="entry name" value="CHI3-like"/>
</dbReference>
<dbReference type="EMBL" id="EF570112">
    <property type="protein sequence ID" value="ABS58500.1"/>
    <property type="molecule type" value="mRNA"/>
</dbReference>
<dbReference type="Pfam" id="PF02431">
    <property type="entry name" value="Chalcone"/>
    <property type="match status" value="1"/>
</dbReference>
<dbReference type="AlphaFoldDB" id="A7KTI4"/>
<comment type="similarity">
    <text evidence="1 2">Belongs to the chalcone isomerase family.</text>
</comment>
<organism evidence="4">
    <name type="scientific">Oncidium hybrid cultivar</name>
    <name type="common">Orchid</name>
    <dbReference type="NCBI Taxonomy" id="141207"/>
    <lineage>
        <taxon>Eukaryota</taxon>
        <taxon>Viridiplantae</taxon>
        <taxon>Streptophyta</taxon>
        <taxon>Embryophyta</taxon>
        <taxon>Tracheophyta</taxon>
        <taxon>Spermatophyta</taxon>
        <taxon>Magnoliopsida</taxon>
        <taxon>Liliopsida</taxon>
        <taxon>Asparagales</taxon>
        <taxon>Orchidaceae</taxon>
        <taxon>Epidendroideae</taxon>
        <taxon>Cymbidieae</taxon>
        <taxon>Oncidiinae</taxon>
        <taxon>Oncidium</taxon>
    </lineage>
</organism>
<dbReference type="InterPro" id="IPR016088">
    <property type="entry name" value="Chalcone_isomerase_3-sand"/>
</dbReference>
<proteinExistence type="evidence at transcript level"/>
<dbReference type="BRENDA" id="5.5.1.6">
    <property type="organism ID" value="8917"/>
</dbReference>
<reference evidence="4" key="1">
    <citation type="submission" date="2007-04" db="EMBL/GenBank/DDBJ databases">
        <authorList>
            <person name="Yeh K.-W."/>
            <person name="Chiou C.-Y."/>
        </authorList>
    </citation>
    <scope>NUCLEOTIDE SEQUENCE</scope>
</reference>
<dbReference type="SUPFAM" id="SSF54626">
    <property type="entry name" value="Chalcone isomerase"/>
    <property type="match status" value="1"/>
</dbReference>
<dbReference type="GO" id="GO:0016872">
    <property type="term" value="F:intramolecular lyase activity"/>
    <property type="evidence" value="ECO:0007669"/>
    <property type="project" value="InterPro"/>
</dbReference>
<dbReference type="InterPro" id="IPR016089">
    <property type="entry name" value="Chalcone_isomerase_bundle_sf"/>
</dbReference>
<sequence>MSSKEVMIDEIPFPVEINRTRPLALVGQGMTSLEIHFLEIKLNAIGIYMDKDVTNHIYMDKDVTQHLESWKGKKRAELEEDNLFFNALVSAPVEKVFRIVVIKEIKGSQYGVQLEGAVRDRLAEVDKYEEEEEAALEKVTEFFQSIYLKKDSVITFYFLATSSAAEITFTKEGKEESKIQVDNANVVEMMQKWYLGGSMAISPSTIKNLAEKFEAILCQ</sequence>
<gene>
    <name evidence="4" type="primary">CHI</name>
</gene>
<feature type="domain" description="Chalcone isomerase" evidence="3">
    <location>
        <begin position="20"/>
        <end position="215"/>
    </location>
</feature>
<dbReference type="InterPro" id="IPR036298">
    <property type="entry name" value="Chalcone_isomerase_sf"/>
</dbReference>
<evidence type="ECO:0000259" key="3">
    <source>
        <dbReference type="Pfam" id="PF02431"/>
    </source>
</evidence>
<protein>
    <recommendedName>
        <fullName evidence="2">Chalcone-flavonone isomerase family protein</fullName>
    </recommendedName>
</protein>
<evidence type="ECO:0000256" key="1">
    <source>
        <dbReference type="ARBA" id="ARBA00007166"/>
    </source>
</evidence>
<reference evidence="4" key="2">
    <citation type="journal article" date="2008" name="Plant Mol. Biol.">
        <title>Differential expression of MYB gene (OgMYB1) determines color patterning in floral tissue of Oncidium Gower Ramsey.</title>
        <authorList>
            <person name="Chiou C.Y."/>
            <person name="Yeh K.W."/>
        </authorList>
    </citation>
    <scope>NUCLEOTIDE SEQUENCE</scope>
</reference>
<dbReference type="Gene3D" id="1.10.890.20">
    <property type="match status" value="1"/>
</dbReference>